<dbReference type="Gene3D" id="1.10.10.1770">
    <property type="entry name" value="Gun4-like"/>
    <property type="match status" value="1"/>
</dbReference>
<proteinExistence type="predicted"/>
<feature type="domain" description="Peptidase C14 caspase" evidence="1">
    <location>
        <begin position="3"/>
        <end position="243"/>
    </location>
</feature>
<dbReference type="GO" id="GO:0006508">
    <property type="term" value="P:proteolysis"/>
    <property type="evidence" value="ECO:0007669"/>
    <property type="project" value="InterPro"/>
</dbReference>
<dbReference type="GO" id="GO:0046906">
    <property type="term" value="F:tetrapyrrole binding"/>
    <property type="evidence" value="ECO:0007669"/>
    <property type="project" value="TreeGrafter"/>
</dbReference>
<name>A0A1Z4LJN3_9CYAN</name>
<dbReference type="Proteomes" id="UP000218418">
    <property type="component" value="Chromosome"/>
</dbReference>
<evidence type="ECO:0000313" key="3">
    <source>
        <dbReference type="EMBL" id="BAY81432.1"/>
    </source>
</evidence>
<evidence type="ECO:0000313" key="4">
    <source>
        <dbReference type="Proteomes" id="UP000218418"/>
    </source>
</evidence>
<dbReference type="PROSITE" id="PS00018">
    <property type="entry name" value="EF_HAND_1"/>
    <property type="match status" value="1"/>
</dbReference>
<sequence length="440" mass="49822">MNKKALLIGISRYEPDFFNLPSAVKDVKAVQKILVDKKIGQFEEEDVIVILPEYDQKTEAETGELTEQSIQDWIYDFFTGRNKDDVLILYFSGHALINNNGTLFFAATDTKKYEIGGELIENTAIPASFIREVMDNSQCENKVVILDCCFSGTIKDDYSAKNTVDIKAELGGSGRIILTSSNSVDYPFKEDKELSFYTTALLEGIETGDADIDKDGWIDFKELHDYIDKKLEAIPNMIPQFYASPDVNKINFTKVDIESIEEQQDSQVISLSQVELKSQREVDYTKLRDLLAVQNWREADIETRDVMREAAGKSKEEILTEEDINKISCIDLYTIDNLWSTASKGKFGFTAQKDVCQQCIQKLDYETECELGTKLGWRINNNWFIHSQLTFNLRAKKGHFPCLGVSMVRLPGSFGGLGRAPIFSTIVNKFIQCSCDSKSN</sequence>
<gene>
    <name evidence="3" type="ORF">NIES267_09080</name>
</gene>
<dbReference type="InterPro" id="IPR011600">
    <property type="entry name" value="Pept_C14_caspase"/>
</dbReference>
<reference evidence="3 4" key="1">
    <citation type="submission" date="2017-06" db="EMBL/GenBank/DDBJ databases">
        <title>Genome sequencing of cyanobaciteial culture collection at National Institute for Environmental Studies (NIES).</title>
        <authorList>
            <person name="Hirose Y."/>
            <person name="Shimura Y."/>
            <person name="Fujisawa T."/>
            <person name="Nakamura Y."/>
            <person name="Kawachi M."/>
        </authorList>
    </citation>
    <scope>NUCLEOTIDE SEQUENCE [LARGE SCALE GENOMIC DNA]</scope>
    <source>
        <strain evidence="3 4">NIES-267</strain>
    </source>
</reference>
<dbReference type="GO" id="GO:0004197">
    <property type="term" value="F:cysteine-type endopeptidase activity"/>
    <property type="evidence" value="ECO:0007669"/>
    <property type="project" value="InterPro"/>
</dbReference>
<keyword evidence="4" id="KW-1185">Reference proteome</keyword>
<feature type="domain" description="GUN4-like" evidence="2">
    <location>
        <begin position="278"/>
        <end position="404"/>
    </location>
</feature>
<dbReference type="Pfam" id="PF00656">
    <property type="entry name" value="Peptidase_C14"/>
    <property type="match status" value="1"/>
</dbReference>
<dbReference type="AlphaFoldDB" id="A0A1Z4LJN3"/>
<evidence type="ECO:0000259" key="2">
    <source>
        <dbReference type="Pfam" id="PF05419"/>
    </source>
</evidence>
<dbReference type="CDD" id="cd16383">
    <property type="entry name" value="GUN4"/>
    <property type="match status" value="1"/>
</dbReference>
<dbReference type="PANTHER" id="PTHR34800:SF1">
    <property type="entry name" value="TETRAPYRROLE-BINDING PROTEIN, CHLOROPLASTIC"/>
    <property type="match status" value="1"/>
</dbReference>
<organism evidence="3 4">
    <name type="scientific">Calothrix parasitica NIES-267</name>
    <dbReference type="NCBI Taxonomy" id="1973488"/>
    <lineage>
        <taxon>Bacteria</taxon>
        <taxon>Bacillati</taxon>
        <taxon>Cyanobacteriota</taxon>
        <taxon>Cyanophyceae</taxon>
        <taxon>Nostocales</taxon>
        <taxon>Calotrichaceae</taxon>
        <taxon>Calothrix</taxon>
    </lineage>
</organism>
<dbReference type="SUPFAM" id="SSF140869">
    <property type="entry name" value="GUN4-like"/>
    <property type="match status" value="1"/>
</dbReference>
<dbReference type="InterPro" id="IPR008629">
    <property type="entry name" value="GUN4-like"/>
</dbReference>
<accession>A0A1Z4LJN3</accession>
<protein>
    <submittedName>
        <fullName evidence="3">Uncharacterized protein</fullName>
    </submittedName>
</protein>
<evidence type="ECO:0000259" key="1">
    <source>
        <dbReference type="Pfam" id="PF00656"/>
    </source>
</evidence>
<dbReference type="InterPro" id="IPR018247">
    <property type="entry name" value="EF_Hand_1_Ca_BS"/>
</dbReference>
<dbReference type="InterPro" id="IPR037215">
    <property type="entry name" value="GUN4-like_sf"/>
</dbReference>
<dbReference type="PANTHER" id="PTHR34800">
    <property type="entry name" value="TETRAPYRROLE-BINDING PROTEIN, CHLOROPLASTIC"/>
    <property type="match status" value="1"/>
</dbReference>
<dbReference type="OrthoDB" id="9768004at2"/>
<dbReference type="Gene3D" id="3.40.50.1460">
    <property type="match status" value="1"/>
</dbReference>
<dbReference type="EMBL" id="AP018227">
    <property type="protein sequence ID" value="BAY81432.1"/>
    <property type="molecule type" value="Genomic_DNA"/>
</dbReference>
<dbReference type="Gene3D" id="1.25.40.620">
    <property type="match status" value="1"/>
</dbReference>
<dbReference type="Pfam" id="PF05419">
    <property type="entry name" value="GUN4"/>
    <property type="match status" value="1"/>
</dbReference>
<dbReference type="NCBIfam" id="NF047832">
    <property type="entry name" value="caspase_w_EACC1"/>
    <property type="match status" value="1"/>
</dbReference>